<dbReference type="RefSeq" id="WP_008697869.1">
    <property type="nucleotide sequence ID" value="NZ_ANOG01000489.1"/>
</dbReference>
<dbReference type="SUPFAM" id="SSF82693">
    <property type="entry name" value="Multidrug efflux transporter AcrB pore domain, PN1, PN2, PC1 and PC2 subdomains"/>
    <property type="match status" value="4"/>
</dbReference>
<name>M5RWG0_9BACT</name>
<dbReference type="Gene3D" id="1.20.1640.10">
    <property type="entry name" value="Multidrug efflux transporter AcrB transmembrane domain"/>
    <property type="match status" value="2"/>
</dbReference>
<dbReference type="OrthoDB" id="220575at2"/>
<feature type="region of interest" description="Disordered" evidence="1">
    <location>
        <begin position="798"/>
        <end position="820"/>
    </location>
</feature>
<dbReference type="Gene3D" id="3.30.70.1430">
    <property type="entry name" value="Multidrug efflux transporter AcrB pore domain"/>
    <property type="match status" value="2"/>
</dbReference>
<organism evidence="4 5">
    <name type="scientific">Rhodopirellula maiorica SM1</name>
    <dbReference type="NCBI Taxonomy" id="1265738"/>
    <lineage>
        <taxon>Bacteria</taxon>
        <taxon>Pseudomonadati</taxon>
        <taxon>Planctomycetota</taxon>
        <taxon>Planctomycetia</taxon>
        <taxon>Pirellulales</taxon>
        <taxon>Pirellulaceae</taxon>
        <taxon>Novipirellula</taxon>
    </lineage>
</organism>
<evidence type="ECO:0000313" key="5">
    <source>
        <dbReference type="Proteomes" id="UP000011991"/>
    </source>
</evidence>
<proteinExistence type="predicted"/>
<feature type="transmembrane region" description="Helical" evidence="2">
    <location>
        <begin position="924"/>
        <end position="944"/>
    </location>
</feature>
<dbReference type="InterPro" id="IPR027463">
    <property type="entry name" value="AcrB_DN_DC_subdom"/>
</dbReference>
<gene>
    <name evidence="4" type="ORF">RMSM_03343</name>
</gene>
<dbReference type="Gene3D" id="3.30.70.1440">
    <property type="entry name" value="Multidrug efflux transporter AcrB pore domain"/>
    <property type="match status" value="1"/>
</dbReference>
<dbReference type="Pfam" id="PF00873">
    <property type="entry name" value="ACR_tran"/>
    <property type="match status" value="1"/>
</dbReference>
<dbReference type="SUPFAM" id="SSF82714">
    <property type="entry name" value="Multidrug efflux transporter AcrB TolC docking domain, DN and DC subdomains"/>
    <property type="match status" value="2"/>
</dbReference>
<dbReference type="EMBL" id="ANOG01000489">
    <property type="protein sequence ID" value="EMI19737.1"/>
    <property type="molecule type" value="Genomic_DNA"/>
</dbReference>
<feature type="transmembrane region" description="Helical" evidence="2">
    <location>
        <begin position="898"/>
        <end position="917"/>
    </location>
</feature>
<evidence type="ECO:0000256" key="2">
    <source>
        <dbReference type="SAM" id="Phobius"/>
    </source>
</evidence>
<dbReference type="Gene3D" id="3.30.70.1320">
    <property type="entry name" value="Multidrug efflux transporter AcrB pore domain like"/>
    <property type="match status" value="1"/>
</dbReference>
<dbReference type="Gene3D" id="3.30.2090.10">
    <property type="entry name" value="Multidrug efflux transporter AcrB TolC docking domain, DN and DC subdomains"/>
    <property type="match status" value="2"/>
</dbReference>
<keyword evidence="2" id="KW-0812">Transmembrane</keyword>
<feature type="domain" description="SSD" evidence="3">
    <location>
        <begin position="359"/>
        <end position="488"/>
    </location>
</feature>
<comment type="caution">
    <text evidence="4">The sequence shown here is derived from an EMBL/GenBank/DDBJ whole genome shotgun (WGS) entry which is preliminary data.</text>
</comment>
<keyword evidence="2" id="KW-0472">Membrane</keyword>
<dbReference type="InterPro" id="IPR001036">
    <property type="entry name" value="Acrflvin-R"/>
</dbReference>
<dbReference type="PATRIC" id="fig|1265738.3.peg.3337"/>
<feature type="transmembrane region" description="Helical" evidence="2">
    <location>
        <begin position="999"/>
        <end position="1021"/>
    </location>
</feature>
<dbReference type="PROSITE" id="PS50156">
    <property type="entry name" value="SSD"/>
    <property type="match status" value="1"/>
</dbReference>
<dbReference type="Proteomes" id="UP000011991">
    <property type="component" value="Unassembled WGS sequence"/>
</dbReference>
<feature type="transmembrane region" description="Helical" evidence="2">
    <location>
        <begin position="950"/>
        <end position="968"/>
    </location>
</feature>
<evidence type="ECO:0000259" key="3">
    <source>
        <dbReference type="PROSITE" id="PS50156"/>
    </source>
</evidence>
<feature type="transmembrane region" description="Helical" evidence="2">
    <location>
        <begin position="1027"/>
        <end position="1053"/>
    </location>
</feature>
<dbReference type="PANTHER" id="PTHR32063">
    <property type="match status" value="1"/>
</dbReference>
<accession>M5RWG0</accession>
<feature type="transmembrane region" description="Helical" evidence="2">
    <location>
        <begin position="459"/>
        <end position="481"/>
    </location>
</feature>
<evidence type="ECO:0000256" key="1">
    <source>
        <dbReference type="SAM" id="MobiDB-lite"/>
    </source>
</evidence>
<keyword evidence="2" id="KW-1133">Transmembrane helix</keyword>
<reference evidence="4 5" key="1">
    <citation type="journal article" date="2013" name="Mar. Genomics">
        <title>Expression of sulfatases in Rhodopirellula baltica and the diversity of sulfatases in the genus Rhodopirellula.</title>
        <authorList>
            <person name="Wegner C.E."/>
            <person name="Richter-Heitmann T."/>
            <person name="Klindworth A."/>
            <person name="Klockow C."/>
            <person name="Richter M."/>
            <person name="Achstetter T."/>
            <person name="Glockner F.O."/>
            <person name="Harder J."/>
        </authorList>
    </citation>
    <scope>NUCLEOTIDE SEQUENCE [LARGE SCALE GENOMIC DNA]</scope>
    <source>
        <strain evidence="4 5">SM1</strain>
    </source>
</reference>
<feature type="compositionally biased region" description="Polar residues" evidence="1">
    <location>
        <begin position="798"/>
        <end position="808"/>
    </location>
</feature>
<evidence type="ECO:0000313" key="4">
    <source>
        <dbReference type="EMBL" id="EMI19737.1"/>
    </source>
</evidence>
<dbReference type="PANTHER" id="PTHR32063:SF0">
    <property type="entry name" value="SWARMING MOTILITY PROTEIN SWRC"/>
    <property type="match status" value="1"/>
</dbReference>
<dbReference type="InterPro" id="IPR000731">
    <property type="entry name" value="SSD"/>
</dbReference>
<dbReference type="GO" id="GO:0042910">
    <property type="term" value="F:xenobiotic transmembrane transporter activity"/>
    <property type="evidence" value="ECO:0007669"/>
    <property type="project" value="TreeGrafter"/>
</dbReference>
<sequence length="1069" mass="116189">MYWLAEVCVKRPVFALMLITAMVVAGVVAFPQLGVDRFPNLDLPQIFIRTTYVGAAAEEVESEVSSILEDAVATVAGIDELRSISADGRSFVIITVQLDRDIDAAIQDVRDAVASVVNLLPPGIDPPIIQKRDLDSSPIMTLAVSGPRSPRELFVLADRYVKNVIESSRGVGQVQIAGAADRAIQVEIDADRLAAYGISILQVRDALSRQNAEIPGGRMDEGQRERSLRTLGRISQSSEFSDLVVATVGDTAIRLSDLGQTNDATKEVRTLARLNGTPAVVLQVQRQSGENTVAVIDGIKEMLPRCDALLPDDVHVEVIQDQSRYIVEALHEIERHLISGSILACLTVLLFMRSWRSTIIASVAIPASIIATFAFMKWFGFTLNNVTMLALVLMVGVVIDDAIVVLENVFHCIEEKGMDPTEAAVKGTKEIGLAVLATTLSLVIVFLPVSFLSSVTGRLLFEFGVTATVAILISMLVSFSLTPMMCSKLLRPAASGGGAAAPKSRRGLYSLVENAYLWLLAIALRFRWAVLVVVVLVIASSIPLSQQVQRDYVPLNVDESEFEVRAEAKPGASLLAMRETIDRAEAILNSVDGVETVLASVGTGGYGDVNRAQIYIRLIDSQYRTFSFGRLWQGLLAGDPGAAFRGNFSQRDKMGEIRKKLGKLDDVRVSVRNLTSLRQGAPVDIDFAITGPDADQLLEFSEKLRKKAETIPGIVDVYSTLQIDNPELLASIDRERAAALGVEVREIAETLQVAVGGDDRVSRYLDRSAGDAYDVELRLVGMDRNDVPSISQLYVRTNPTAQTDTTEQAAGANEDNGSPPLTRIDNVVNFQFNKSASRIDRLSRSRMVSVRANIAAGYALADRTEAIRQAAEEIGMPTGFSGQALGGGRELERTITDFGWTFLMSFVFMYIVLAAQYENMIYPLIILLSLPLAVPFGLLSLYWGGETLNLYSALGILVLFGVVKKAAILQVDHTNALRAEGLERHDAIMRANRDRLRPILMTTMSFVAGLLPLLIATGPGAEERRSIAVLAAGGQTLSLVLTLIAIPVLYTFFDDLAALPKRLMQKKVG</sequence>
<dbReference type="SUPFAM" id="SSF82866">
    <property type="entry name" value="Multidrug efflux transporter AcrB transmembrane domain"/>
    <property type="match status" value="2"/>
</dbReference>
<dbReference type="AlphaFoldDB" id="M5RWG0"/>
<feature type="transmembrane region" description="Helical" evidence="2">
    <location>
        <begin position="359"/>
        <end position="380"/>
    </location>
</feature>
<protein>
    <submittedName>
        <fullName evidence="4">AcrB/AcrD/AcrF family protein</fullName>
    </submittedName>
</protein>
<keyword evidence="5" id="KW-1185">Reference proteome</keyword>
<dbReference type="PRINTS" id="PR00702">
    <property type="entry name" value="ACRIFLAVINRP"/>
</dbReference>
<feature type="transmembrane region" description="Helical" evidence="2">
    <location>
        <begin position="386"/>
        <end position="410"/>
    </location>
</feature>
<feature type="transmembrane region" description="Helical" evidence="2">
    <location>
        <begin position="431"/>
        <end position="453"/>
    </location>
</feature>
<dbReference type="GO" id="GO:0005886">
    <property type="term" value="C:plasma membrane"/>
    <property type="evidence" value="ECO:0007669"/>
    <property type="project" value="TreeGrafter"/>
</dbReference>